<reference evidence="9 10" key="1">
    <citation type="submission" date="2016-02" db="EMBL/GenBank/DDBJ databases">
        <title>Genome analysis of coral dinoflagellate symbionts highlights evolutionary adaptations to a symbiotic lifestyle.</title>
        <authorList>
            <person name="Aranda M."/>
            <person name="Li Y."/>
            <person name="Liew Y.J."/>
            <person name="Baumgarten S."/>
            <person name="Simakov O."/>
            <person name="Wilson M."/>
            <person name="Piel J."/>
            <person name="Ashoor H."/>
            <person name="Bougouffa S."/>
            <person name="Bajic V.B."/>
            <person name="Ryu T."/>
            <person name="Ravasi T."/>
            <person name="Bayer T."/>
            <person name="Micklem G."/>
            <person name="Kim H."/>
            <person name="Bhak J."/>
            <person name="Lajeunesse T.C."/>
            <person name="Voolstra C.R."/>
        </authorList>
    </citation>
    <scope>NUCLEOTIDE SEQUENCE [LARGE SCALE GENOMIC DNA]</scope>
    <source>
        <strain evidence="9 10">CCMP2467</strain>
    </source>
</reference>
<dbReference type="EMBL" id="LSRX01000559">
    <property type="protein sequence ID" value="OLP94073.1"/>
    <property type="molecule type" value="Genomic_DNA"/>
</dbReference>
<dbReference type="PROSITE" id="PS00710">
    <property type="entry name" value="PGM_PMM"/>
    <property type="match status" value="1"/>
</dbReference>
<keyword evidence="5" id="KW-0413">Isomerase</keyword>
<feature type="compositionally biased region" description="Basic and acidic residues" evidence="6">
    <location>
        <begin position="330"/>
        <end position="343"/>
    </location>
</feature>
<dbReference type="SUPFAM" id="SSF55957">
    <property type="entry name" value="Phosphoglucomutase, C-terminal domain"/>
    <property type="match status" value="1"/>
</dbReference>
<keyword evidence="10" id="KW-1185">Reference proteome</keyword>
<dbReference type="Pfam" id="PF02878">
    <property type="entry name" value="PGM_PMM_I"/>
    <property type="match status" value="1"/>
</dbReference>
<dbReference type="Pfam" id="PF02879">
    <property type="entry name" value="PGM_PMM_II"/>
    <property type="match status" value="1"/>
</dbReference>
<feature type="domain" description="Alpha-D-phosphohexomutase alpha/beta/alpha" evidence="7">
    <location>
        <begin position="356"/>
        <end position="442"/>
    </location>
</feature>
<comment type="cofactor">
    <cofactor evidence="1">
        <name>Mg(2+)</name>
        <dbReference type="ChEBI" id="CHEBI:18420"/>
    </cofactor>
</comment>
<dbReference type="PANTHER" id="PTHR45745:SF1">
    <property type="entry name" value="PHOSPHOGLUCOMUTASE 2B-RELATED"/>
    <property type="match status" value="1"/>
</dbReference>
<evidence type="ECO:0000256" key="3">
    <source>
        <dbReference type="ARBA" id="ARBA00022723"/>
    </source>
</evidence>
<dbReference type="Proteomes" id="UP000186817">
    <property type="component" value="Unassembled WGS sequence"/>
</dbReference>
<dbReference type="GO" id="GO:0000287">
    <property type="term" value="F:magnesium ion binding"/>
    <property type="evidence" value="ECO:0007669"/>
    <property type="project" value="InterPro"/>
</dbReference>
<dbReference type="GO" id="GO:0005975">
    <property type="term" value="P:carbohydrate metabolic process"/>
    <property type="evidence" value="ECO:0007669"/>
    <property type="project" value="InterPro"/>
</dbReference>
<dbReference type="Gene3D" id="3.40.120.10">
    <property type="entry name" value="Alpha-D-Glucose-1,6-Bisphosphate, subunit A, domain 3"/>
    <property type="match status" value="3"/>
</dbReference>
<dbReference type="InterPro" id="IPR016066">
    <property type="entry name" value="A-D-PHexomutase_CS"/>
</dbReference>
<evidence type="ECO:0000313" key="9">
    <source>
        <dbReference type="EMBL" id="OLP94073.1"/>
    </source>
</evidence>
<evidence type="ECO:0000256" key="1">
    <source>
        <dbReference type="ARBA" id="ARBA00001946"/>
    </source>
</evidence>
<evidence type="ECO:0000256" key="4">
    <source>
        <dbReference type="ARBA" id="ARBA00022842"/>
    </source>
</evidence>
<proteinExistence type="inferred from homology"/>
<keyword evidence="4" id="KW-0460">Magnesium</keyword>
<feature type="region of interest" description="Disordered" evidence="6">
    <location>
        <begin position="322"/>
        <end position="343"/>
    </location>
</feature>
<feature type="region of interest" description="Disordered" evidence="6">
    <location>
        <begin position="102"/>
        <end position="294"/>
    </location>
</feature>
<accession>A0A1Q9DFX5</accession>
<dbReference type="GO" id="GO:0008973">
    <property type="term" value="F:phosphopentomutase activity"/>
    <property type="evidence" value="ECO:0007669"/>
    <property type="project" value="TreeGrafter"/>
</dbReference>
<comment type="similarity">
    <text evidence="2">Belongs to the phosphohexose mutase family.</text>
</comment>
<dbReference type="PRINTS" id="PR00509">
    <property type="entry name" value="PGMPMM"/>
</dbReference>
<comment type="caution">
    <text evidence="9">The sequence shown here is derived from an EMBL/GenBank/DDBJ whole genome shotgun (WGS) entry which is preliminary data.</text>
</comment>
<organism evidence="9 10">
    <name type="scientific">Symbiodinium microadriaticum</name>
    <name type="common">Dinoflagellate</name>
    <name type="synonym">Zooxanthella microadriatica</name>
    <dbReference type="NCBI Taxonomy" id="2951"/>
    <lineage>
        <taxon>Eukaryota</taxon>
        <taxon>Sar</taxon>
        <taxon>Alveolata</taxon>
        <taxon>Dinophyceae</taxon>
        <taxon>Suessiales</taxon>
        <taxon>Symbiodiniaceae</taxon>
        <taxon>Symbiodinium</taxon>
    </lineage>
</organism>
<dbReference type="GO" id="GO:0005634">
    <property type="term" value="C:nucleus"/>
    <property type="evidence" value="ECO:0007669"/>
    <property type="project" value="TreeGrafter"/>
</dbReference>
<dbReference type="InterPro" id="IPR016055">
    <property type="entry name" value="A-D-PHexomutase_a/b/a-I/II/III"/>
</dbReference>
<keyword evidence="3" id="KW-0479">Metal-binding</keyword>
<dbReference type="InterPro" id="IPR005844">
    <property type="entry name" value="A-D-PHexomutase_a/b/a-I"/>
</dbReference>
<sequence>MPTAFLPNILQLVELVRRHDVEQQEDDVVLNVLGHVQAVCESSLGMSPPRIRSGRSRFIMRQLLPNKQDGDGGLDSLGSCHMNDLVVLQTTQGARVYAEGQGGVQGTGAERDNGARGRCTGEVQGTGAERDNGARGRCTGEVQGTGAERDNGARGRCTGEVQGTGAERDNGAGGRCTGEVHGKVQGTGAASDHGARGRCTGAREGPGQSAITVHGRAREGAREGAEVQGTGAERDNGARGRCTGEVQGTGAERDNGARGRCTGEVQGTGAERDNGARGAREGAEDRGSERSRCTGTVHGCTGRCRGTGQRAITVHGDGAGVYAKGQGGDRGSEGDPDGVRVKGTGAERDNGVCAYLKEVADGDAKQRGVCIGFDHRAGGGCNSRSFAECAARIFLEEGFTVYLYRDFVATPMVPWCMEQRRCVAGIMITASHNPKADNGTSVLIAALIEENLAPWPCSVTSVLEHPRCKDPAAEGILDAYFQRLPAMCSSKVSKPLPVVYTAMHGVGLPFVQRAFDAVGHGKASLHLVEAQCEPDATFPTVAFPNPEEGQGALQLAFEEAERSGCQLVLANDPDADRLAVAEREEKGTWKIFTGNELGTLLGHWTWRCWRKRNPSGDASKVCMVASAVSSKFLKTLAEKEGFCFVETLTGFKWMGSKSAELRAEGYEAALPGDFFLRGGHRLLCRGYGEGQGSRGRRIFAAQRPEGKYFQKVADFAISDVRDLTVGYDSRCKDGKPELPLNIGGEMITYYFATAQAEVTLRTSGTEPKIKWYSEMRAADAAAGRAELERLVRAVVLELLDPIGRFGPAARAFIFQKIAHDGATEMDGIVAWKREKEKERFAHRELSKLLSMDRRHQLKQAELAAFDDNESLMKEAKAQADEMFESMTGRQPQGQPLAVTLQGTEKENLPRDVCPRLVFGIGWMKCKFHEGHAYMWCKAGYKTCNMLEICPEDAAMLR</sequence>
<evidence type="ECO:0000259" key="7">
    <source>
        <dbReference type="Pfam" id="PF02878"/>
    </source>
</evidence>
<gene>
    <name evidence="9" type="primary">PGM2</name>
    <name evidence="9" type="ORF">AK812_SmicGene23951</name>
</gene>
<evidence type="ECO:0000313" key="10">
    <source>
        <dbReference type="Proteomes" id="UP000186817"/>
    </source>
</evidence>
<protein>
    <submittedName>
        <fullName evidence="9">Phosphoglucomutase-2</fullName>
    </submittedName>
</protein>
<dbReference type="SUPFAM" id="SSF53738">
    <property type="entry name" value="Phosphoglucomutase, first 3 domains"/>
    <property type="match status" value="3"/>
</dbReference>
<name>A0A1Q9DFX5_SYMMI</name>
<dbReference type="GO" id="GO:0006166">
    <property type="term" value="P:purine ribonucleoside salvage"/>
    <property type="evidence" value="ECO:0007669"/>
    <property type="project" value="TreeGrafter"/>
</dbReference>
<evidence type="ECO:0000256" key="6">
    <source>
        <dbReference type="SAM" id="MobiDB-lite"/>
    </source>
</evidence>
<evidence type="ECO:0000259" key="8">
    <source>
        <dbReference type="Pfam" id="PF02879"/>
    </source>
</evidence>
<dbReference type="AlphaFoldDB" id="A0A1Q9DFX5"/>
<evidence type="ECO:0000256" key="5">
    <source>
        <dbReference type="ARBA" id="ARBA00023235"/>
    </source>
</evidence>
<dbReference type="InterPro" id="IPR005845">
    <property type="entry name" value="A-D-PHexomutase_a/b/a-II"/>
</dbReference>
<dbReference type="OrthoDB" id="409777at2759"/>
<feature type="compositionally biased region" description="Basic and acidic residues" evidence="6">
    <location>
        <begin position="270"/>
        <end position="292"/>
    </location>
</feature>
<dbReference type="InterPro" id="IPR005841">
    <property type="entry name" value="Alpha-D-phosphohexomutase_SF"/>
</dbReference>
<feature type="compositionally biased region" description="Basic and acidic residues" evidence="6">
    <location>
        <begin position="216"/>
        <end position="225"/>
    </location>
</feature>
<dbReference type="PANTHER" id="PTHR45745">
    <property type="entry name" value="PHOSPHOMANNOMUTASE 45A"/>
    <property type="match status" value="1"/>
</dbReference>
<evidence type="ECO:0000256" key="2">
    <source>
        <dbReference type="ARBA" id="ARBA00010231"/>
    </source>
</evidence>
<feature type="domain" description="Alpha-D-phosphohexomutase alpha/beta/alpha" evidence="8">
    <location>
        <begin position="480"/>
        <end position="584"/>
    </location>
</feature>
<dbReference type="InterPro" id="IPR036900">
    <property type="entry name" value="A-D-PHexomutase_C_sf"/>
</dbReference>